<accession>A0ABW2BFB5</accession>
<comment type="subunit">
    <text evidence="3">Interacts with GyrB.</text>
</comment>
<evidence type="ECO:0000256" key="1">
    <source>
        <dbReference type="ARBA" id="ARBA00022723"/>
    </source>
</evidence>
<dbReference type="Pfam" id="PF03884">
    <property type="entry name" value="YacG"/>
    <property type="match status" value="1"/>
</dbReference>
<evidence type="ECO:0000313" key="6">
    <source>
        <dbReference type="Proteomes" id="UP001596292"/>
    </source>
</evidence>
<proteinExistence type="inferred from homology"/>
<dbReference type="PANTHER" id="PTHR36150:SF1">
    <property type="entry name" value="DNA GYRASE INHIBITOR YACG"/>
    <property type="match status" value="1"/>
</dbReference>
<dbReference type="RefSeq" id="WP_378966797.1">
    <property type="nucleotide sequence ID" value="NZ_JBHSWN010000001.1"/>
</dbReference>
<feature type="binding site" evidence="3">
    <location>
        <position position="9"/>
    </location>
    <ligand>
        <name>Zn(2+)</name>
        <dbReference type="ChEBI" id="CHEBI:29105"/>
    </ligand>
</feature>
<evidence type="ECO:0000313" key="5">
    <source>
        <dbReference type="EMBL" id="MFC6788609.1"/>
    </source>
</evidence>
<dbReference type="InterPro" id="IPR005584">
    <property type="entry name" value="DNA_gyrase_inhibitor_YacG"/>
</dbReference>
<dbReference type="Gene3D" id="3.30.50.10">
    <property type="entry name" value="Erythroid Transcription Factor GATA-1, subunit A"/>
    <property type="match status" value="1"/>
</dbReference>
<dbReference type="Proteomes" id="UP001596292">
    <property type="component" value="Unassembled WGS sequence"/>
</dbReference>
<dbReference type="InterPro" id="IPR013088">
    <property type="entry name" value="Znf_NHR/GATA"/>
</dbReference>
<sequence length="61" mass="7000">MSAARCPICRKPTVPEFAPFCSQRCADVDLGRWFNERYAIPVEDDEDDEQPEARPPLSEED</sequence>
<comment type="similarity">
    <text evidence="3">Belongs to the DNA gyrase inhibitor YacG family.</text>
</comment>
<keyword evidence="2 3" id="KW-0862">Zinc</keyword>
<comment type="caution">
    <text evidence="5">The sequence shown here is derived from an EMBL/GenBank/DDBJ whole genome shotgun (WGS) entry which is preliminary data.</text>
</comment>
<dbReference type="SUPFAM" id="SSF57716">
    <property type="entry name" value="Glucocorticoid receptor-like (DNA-binding domain)"/>
    <property type="match status" value="1"/>
</dbReference>
<name>A0ABW2BFB5_9HYPH</name>
<feature type="binding site" evidence="3">
    <location>
        <position position="25"/>
    </location>
    <ligand>
        <name>Zn(2+)</name>
        <dbReference type="ChEBI" id="CHEBI:29105"/>
    </ligand>
</feature>
<evidence type="ECO:0000256" key="3">
    <source>
        <dbReference type="HAMAP-Rule" id="MF_00649"/>
    </source>
</evidence>
<dbReference type="PANTHER" id="PTHR36150">
    <property type="entry name" value="DNA GYRASE INHIBITOR YACG"/>
    <property type="match status" value="1"/>
</dbReference>
<keyword evidence="6" id="KW-1185">Reference proteome</keyword>
<protein>
    <recommendedName>
        <fullName evidence="3">DNA gyrase inhibitor YacG</fullName>
    </recommendedName>
</protein>
<feature type="binding site" evidence="3">
    <location>
        <position position="6"/>
    </location>
    <ligand>
        <name>Zn(2+)</name>
        <dbReference type="ChEBI" id="CHEBI:29105"/>
    </ligand>
</feature>
<comment type="function">
    <text evidence="3">Inhibits all the catalytic activities of DNA gyrase by preventing its interaction with DNA. Acts by binding directly to the C-terminal domain of GyrB, which probably disrupts DNA binding by the gyrase.</text>
</comment>
<keyword evidence="1 3" id="KW-0479">Metal-binding</keyword>
<evidence type="ECO:0000256" key="4">
    <source>
        <dbReference type="SAM" id="MobiDB-lite"/>
    </source>
</evidence>
<dbReference type="EMBL" id="JBHSWN010000001">
    <property type="protein sequence ID" value="MFC6788609.1"/>
    <property type="molecule type" value="Genomic_DNA"/>
</dbReference>
<organism evidence="5 6">
    <name type="scientific">Methylobacterium komagatae</name>
    <dbReference type="NCBI Taxonomy" id="374425"/>
    <lineage>
        <taxon>Bacteria</taxon>
        <taxon>Pseudomonadati</taxon>
        <taxon>Pseudomonadota</taxon>
        <taxon>Alphaproteobacteria</taxon>
        <taxon>Hyphomicrobiales</taxon>
        <taxon>Methylobacteriaceae</taxon>
        <taxon>Methylobacterium</taxon>
    </lineage>
</organism>
<gene>
    <name evidence="3" type="primary">yacG</name>
    <name evidence="5" type="ORF">ACFQE0_02570</name>
</gene>
<dbReference type="HAMAP" id="MF_00649">
    <property type="entry name" value="DNA_gyrase_inhibitor_YacG"/>
    <property type="match status" value="1"/>
</dbReference>
<reference evidence="6" key="1">
    <citation type="journal article" date="2019" name="Int. J. Syst. Evol. Microbiol.">
        <title>The Global Catalogue of Microorganisms (GCM) 10K type strain sequencing project: providing services to taxonomists for standard genome sequencing and annotation.</title>
        <authorList>
            <consortium name="The Broad Institute Genomics Platform"/>
            <consortium name="The Broad Institute Genome Sequencing Center for Infectious Disease"/>
            <person name="Wu L."/>
            <person name="Ma J."/>
        </authorList>
    </citation>
    <scope>NUCLEOTIDE SEQUENCE [LARGE SCALE GENOMIC DNA]</scope>
    <source>
        <strain evidence="6">CCUG 48316</strain>
    </source>
</reference>
<feature type="region of interest" description="Disordered" evidence="4">
    <location>
        <begin position="39"/>
        <end position="61"/>
    </location>
</feature>
<comment type="cofactor">
    <cofactor evidence="3">
        <name>Zn(2+)</name>
        <dbReference type="ChEBI" id="CHEBI:29105"/>
    </cofactor>
    <text evidence="3">Binds 1 zinc ion.</text>
</comment>
<feature type="binding site" evidence="3">
    <location>
        <position position="21"/>
    </location>
    <ligand>
        <name>Zn(2+)</name>
        <dbReference type="ChEBI" id="CHEBI:29105"/>
    </ligand>
</feature>
<evidence type="ECO:0000256" key="2">
    <source>
        <dbReference type="ARBA" id="ARBA00022833"/>
    </source>
</evidence>